<organism evidence="1">
    <name type="scientific">marine sediment metagenome</name>
    <dbReference type="NCBI Taxonomy" id="412755"/>
    <lineage>
        <taxon>unclassified sequences</taxon>
        <taxon>metagenomes</taxon>
        <taxon>ecological metagenomes</taxon>
    </lineage>
</organism>
<gene>
    <name evidence="1" type="ORF">LCGC14_2544510</name>
</gene>
<name>A0A0F9APP2_9ZZZZ</name>
<dbReference type="AlphaFoldDB" id="A0A0F9APP2"/>
<protein>
    <submittedName>
        <fullName evidence="1">Uncharacterized protein</fullName>
    </submittedName>
</protein>
<feature type="non-terminal residue" evidence="1">
    <location>
        <position position="1"/>
    </location>
</feature>
<evidence type="ECO:0000313" key="1">
    <source>
        <dbReference type="EMBL" id="KKL11569.1"/>
    </source>
</evidence>
<reference evidence="1" key="1">
    <citation type="journal article" date="2015" name="Nature">
        <title>Complex archaea that bridge the gap between prokaryotes and eukaryotes.</title>
        <authorList>
            <person name="Spang A."/>
            <person name="Saw J.H."/>
            <person name="Jorgensen S.L."/>
            <person name="Zaremba-Niedzwiedzka K."/>
            <person name="Martijn J."/>
            <person name="Lind A.E."/>
            <person name="van Eijk R."/>
            <person name="Schleper C."/>
            <person name="Guy L."/>
            <person name="Ettema T.J."/>
        </authorList>
    </citation>
    <scope>NUCLEOTIDE SEQUENCE</scope>
</reference>
<sequence length="484" mass="53138">QLSDAIVWRGLVIAHGEGDQIIGSADGKAWDADSAGVLEPRWRTGTSTVNFIGTAMAPWGEDAVYFLSRGQLWILDWDNHNATEIRDIGDSNTLTTGTVWNGAVIITNGWNVWEYNPGNAMTVRRIGLFGKDGAPTSWIEDTGHAGLSNAYAISHLIPGTSDLWAVCRSLTSPRSWRMAVYNGVGWSWYGPEVASSQPWAGIISRFPLGASLVPWSRSIDVAALDDHGGTDFTLHTYFLPTAGDVPFPGSGQRFEDGPLSFETGWFAGGFLELEGVMLRMSLDGYNLSGTETVRVEYRLNNDTNASYIDLGTYTNNQQEIWFTNDHRGETFKTVQFRITLDRGIGVIFSDSGVNMAETLDDSETALTVGDSISFRVGDVIRVDTEHMLITSIVSSTNVLTVTRGYNSTTAAVHNGGTEDIYLEDGVTPVLKALVLLYEKVPKMRTSWNIELDVTATVNRRMLLNPEEPATVEGIWQFLKSLVNT</sequence>
<feature type="non-terminal residue" evidence="1">
    <location>
        <position position="484"/>
    </location>
</feature>
<proteinExistence type="predicted"/>
<comment type="caution">
    <text evidence="1">The sequence shown here is derived from an EMBL/GenBank/DDBJ whole genome shotgun (WGS) entry which is preliminary data.</text>
</comment>
<dbReference type="EMBL" id="LAZR01041597">
    <property type="protein sequence ID" value="KKL11569.1"/>
    <property type="molecule type" value="Genomic_DNA"/>
</dbReference>
<accession>A0A0F9APP2</accession>